<evidence type="ECO:0000313" key="1">
    <source>
        <dbReference type="EMBL" id="ERT04307.1"/>
    </source>
</evidence>
<dbReference type="Proteomes" id="UP000017127">
    <property type="component" value="Unassembled WGS sequence"/>
</dbReference>
<dbReference type="AlphaFoldDB" id="U7QAS6"/>
<protein>
    <submittedName>
        <fullName evidence="1">Uncharacterized protein</fullName>
    </submittedName>
</protein>
<accession>U7QAS6</accession>
<reference evidence="1 2" key="1">
    <citation type="journal article" date="2013" name="Front. Microbiol.">
        <title>Comparative genomic analyses of the cyanobacterium, Lyngbya aestuarii BL J, a powerful hydrogen producer.</title>
        <authorList>
            <person name="Kothari A."/>
            <person name="Vaughn M."/>
            <person name="Garcia-Pichel F."/>
        </authorList>
    </citation>
    <scope>NUCLEOTIDE SEQUENCE [LARGE SCALE GENOMIC DNA]</scope>
    <source>
        <strain evidence="1 2">BL J</strain>
    </source>
</reference>
<sequence>MVAILEKEIYAIGLEPHCVTAPNRLSPVSSMRELKFCLLA</sequence>
<organism evidence="1 2">
    <name type="scientific">Lyngbya aestuarii BL J</name>
    <dbReference type="NCBI Taxonomy" id="1348334"/>
    <lineage>
        <taxon>Bacteria</taxon>
        <taxon>Bacillati</taxon>
        <taxon>Cyanobacteriota</taxon>
        <taxon>Cyanophyceae</taxon>
        <taxon>Oscillatoriophycideae</taxon>
        <taxon>Oscillatoriales</taxon>
        <taxon>Microcoleaceae</taxon>
        <taxon>Lyngbya</taxon>
    </lineage>
</organism>
<evidence type="ECO:0000313" key="2">
    <source>
        <dbReference type="Proteomes" id="UP000017127"/>
    </source>
</evidence>
<dbReference type="EMBL" id="AUZM01000107">
    <property type="protein sequence ID" value="ERT04307.1"/>
    <property type="molecule type" value="Genomic_DNA"/>
</dbReference>
<name>U7QAS6_9CYAN</name>
<keyword evidence="2" id="KW-1185">Reference proteome</keyword>
<proteinExistence type="predicted"/>
<gene>
    <name evidence="1" type="ORF">M595_5748</name>
</gene>
<comment type="caution">
    <text evidence="1">The sequence shown here is derived from an EMBL/GenBank/DDBJ whole genome shotgun (WGS) entry which is preliminary data.</text>
</comment>